<evidence type="ECO:0000313" key="2">
    <source>
        <dbReference type="Proteomes" id="UP000626092"/>
    </source>
</evidence>
<keyword evidence="2" id="KW-1185">Reference proteome</keyword>
<comment type="caution">
    <text evidence="1">The sequence shown here is derived from an EMBL/GenBank/DDBJ whole genome shotgun (WGS) entry which is preliminary data.</text>
</comment>
<protein>
    <submittedName>
        <fullName evidence="1">Uncharacterized protein</fullName>
    </submittedName>
</protein>
<dbReference type="AlphaFoldDB" id="A0A834GHD0"/>
<name>A0A834GHD0_RHOSS</name>
<dbReference type="Proteomes" id="UP000626092">
    <property type="component" value="Unassembled WGS sequence"/>
</dbReference>
<reference evidence="1" key="1">
    <citation type="submission" date="2019-11" db="EMBL/GenBank/DDBJ databases">
        <authorList>
            <person name="Liu Y."/>
            <person name="Hou J."/>
            <person name="Li T.-Q."/>
            <person name="Guan C.-H."/>
            <person name="Wu X."/>
            <person name="Wu H.-Z."/>
            <person name="Ling F."/>
            <person name="Zhang R."/>
            <person name="Shi X.-G."/>
            <person name="Ren J.-P."/>
            <person name="Chen E.-F."/>
            <person name="Sun J.-M."/>
        </authorList>
    </citation>
    <scope>NUCLEOTIDE SEQUENCE</scope>
    <source>
        <strain evidence="1">Adult_tree_wgs_1</strain>
        <tissue evidence="1">Leaves</tissue>
    </source>
</reference>
<dbReference type="EMBL" id="WJXA01000009">
    <property type="protein sequence ID" value="KAF7132102.1"/>
    <property type="molecule type" value="Genomic_DNA"/>
</dbReference>
<sequence length="112" mass="12878">MIVLNALGRKLVFHTLKSTYDDVEAHGQATGFKHNFFKGYETEAEARKAYSTYLSKHDGSSSEKFDGSHDQQALAHQLKITLKHRDKLQEELNDLRAKLGFFNFRMMDLVTL</sequence>
<gene>
    <name evidence="1" type="ORF">RHSIM_Rhsim09G0062900</name>
</gene>
<accession>A0A834GHD0</accession>
<evidence type="ECO:0000313" key="1">
    <source>
        <dbReference type="EMBL" id="KAF7132102.1"/>
    </source>
</evidence>
<dbReference type="OrthoDB" id="1922118at2759"/>
<proteinExistence type="predicted"/>
<organism evidence="1 2">
    <name type="scientific">Rhododendron simsii</name>
    <name type="common">Sims's rhododendron</name>
    <dbReference type="NCBI Taxonomy" id="118357"/>
    <lineage>
        <taxon>Eukaryota</taxon>
        <taxon>Viridiplantae</taxon>
        <taxon>Streptophyta</taxon>
        <taxon>Embryophyta</taxon>
        <taxon>Tracheophyta</taxon>
        <taxon>Spermatophyta</taxon>
        <taxon>Magnoliopsida</taxon>
        <taxon>eudicotyledons</taxon>
        <taxon>Gunneridae</taxon>
        <taxon>Pentapetalae</taxon>
        <taxon>asterids</taxon>
        <taxon>Ericales</taxon>
        <taxon>Ericaceae</taxon>
        <taxon>Ericoideae</taxon>
        <taxon>Rhodoreae</taxon>
        <taxon>Rhododendron</taxon>
    </lineage>
</organism>